<dbReference type="AlphaFoldDB" id="A0A818Y8W2"/>
<keyword evidence="8" id="KW-0406">Ion transport</keyword>
<evidence type="ECO:0000256" key="3">
    <source>
        <dbReference type="ARBA" id="ARBA00022448"/>
    </source>
</evidence>
<dbReference type="EC" id="7.1.2.2" evidence="2"/>
<dbReference type="GO" id="GO:0033180">
    <property type="term" value="C:proton-transporting V-type ATPase, V1 domain"/>
    <property type="evidence" value="ECO:0007669"/>
    <property type="project" value="InterPro"/>
</dbReference>
<evidence type="ECO:0000259" key="11">
    <source>
        <dbReference type="Pfam" id="PF00006"/>
    </source>
</evidence>
<dbReference type="FunFam" id="2.40.50.100:FF:000008">
    <property type="entry name" value="V-type proton ATPase catalytic subunit A"/>
    <property type="match status" value="1"/>
</dbReference>
<dbReference type="InterPro" id="IPR005725">
    <property type="entry name" value="ATPase_V1-cplx_asu"/>
</dbReference>
<comment type="caution">
    <text evidence="15">The sequence shown here is derived from an EMBL/GenBank/DDBJ whole genome shotgun (WGS) entry which is preliminary data.</text>
</comment>
<dbReference type="FunFam" id="3.40.50.300:FF:000052">
    <property type="entry name" value="V-type proton ATPase catalytic subunit A"/>
    <property type="match status" value="1"/>
</dbReference>
<reference evidence="15" key="1">
    <citation type="submission" date="2021-02" db="EMBL/GenBank/DDBJ databases">
        <authorList>
            <person name="Nowell W R."/>
        </authorList>
    </citation>
    <scope>NUCLEOTIDE SEQUENCE</scope>
</reference>
<dbReference type="SUPFAM" id="SSF52540">
    <property type="entry name" value="P-loop containing nucleoside triphosphate hydrolases"/>
    <property type="match status" value="1"/>
</dbReference>
<evidence type="ECO:0000256" key="1">
    <source>
        <dbReference type="ARBA" id="ARBA00008936"/>
    </source>
</evidence>
<gene>
    <name evidence="15" type="ORF">UXM345_LOCUS1913</name>
</gene>
<feature type="compositionally biased region" description="Low complexity" evidence="10">
    <location>
        <begin position="726"/>
        <end position="738"/>
    </location>
</feature>
<feature type="region of interest" description="Disordered" evidence="10">
    <location>
        <begin position="616"/>
        <end position="653"/>
    </location>
</feature>
<dbReference type="GO" id="GO:0005765">
    <property type="term" value="C:lysosomal membrane"/>
    <property type="evidence" value="ECO:0007669"/>
    <property type="project" value="TreeGrafter"/>
</dbReference>
<dbReference type="InterPro" id="IPR023366">
    <property type="entry name" value="ATP_synth_asu-like_sf"/>
</dbReference>
<evidence type="ECO:0000256" key="6">
    <source>
        <dbReference type="ARBA" id="ARBA00022840"/>
    </source>
</evidence>
<comment type="similarity">
    <text evidence="1">Belongs to the ATPase alpha/beta chains family.</text>
</comment>
<protein>
    <recommendedName>
        <fullName evidence="2">H(+)-transporting two-sector ATPase</fullName>
        <ecNumber evidence="2">7.1.2.2</ecNumber>
    </recommendedName>
</protein>
<feature type="compositionally biased region" description="Basic and acidic residues" evidence="10">
    <location>
        <begin position="970"/>
        <end position="981"/>
    </location>
</feature>
<dbReference type="GO" id="GO:0005524">
    <property type="term" value="F:ATP binding"/>
    <property type="evidence" value="ECO:0007669"/>
    <property type="project" value="UniProtKB-KW"/>
</dbReference>
<dbReference type="InterPro" id="IPR055190">
    <property type="entry name" value="ATP-synt_VA_C"/>
</dbReference>
<dbReference type="InterPro" id="IPR022878">
    <property type="entry name" value="V-ATPase_asu"/>
</dbReference>
<dbReference type="Gene3D" id="1.10.1140.10">
    <property type="entry name" value="Bovine Mitochondrial F1-atpase, Atp Synthase Beta Chain, Chain D, domain 3"/>
    <property type="match status" value="1"/>
</dbReference>
<feature type="domain" description="ATP synthase A/B type C-terminal" evidence="14">
    <location>
        <begin position="464"/>
        <end position="564"/>
    </location>
</feature>
<dbReference type="FunFam" id="1.10.1140.10:FF:000002">
    <property type="entry name" value="V-type proton ATPase catalytic subunit A"/>
    <property type="match status" value="1"/>
</dbReference>
<sequence>MANRDKLPKVGDVEREALYGYVFGVSGPVVIANHMAGSAINELVRVGHEELVGEIIRLENDLATIQVYEETSGVTVGDPVLRTGKPLSVELGPGIMTSIFDGIQRPLEVIYDHTKSIYIPRGINVPALDRKKLWQFTPDNRIRIGSHVTGGDIFGVVPENRMIKHRIMLHPRAKGTITYIAEEGNYSLEDVVLETDFDGEKTKHTMLQIWPVRQMRPVVEKLAANHPLLTGQRVLDSLFPCVQGGTTAIPGAFGCGKTVISQSLSKFSNSDAIVYVGCGERGNEMAEVLRDFPQLTMDVDGKEVSIMERTTLVANTSNMPVAAREASIYTGITLSEYFRDMGYNVAMMADSTSRWAEALREISGRLAEMPADSGYPAYLGTRLASFYERAGRVRCLGNPEREGSVSIVGAVSPPGGDFADPVTAATLSIVQVFWGLDKKLAQRKHFPSVNWLISYSKYTRVLDDYYDKNYPDFVPLRAKCKEILQEEEDLSDIVQLVGKASLAETDKITLEVARMIKDDFLQQNGYSSYDKYCPFYKCVAMLRNMIAFYDLARHAVETTAQSEKKITWNDIRTNLGDIIHQLSSMKFKDPTKDSEEKIKRDLEELSEHMNQLADRKGFKIESTLQPKKKSNDKKSKSKSNNPGHVRIIDDDAPVPWGTTEKLEIIADNEIVSFEDAPVVVGVIDERPSNIREKERFKDAKRWRTAAFEEISEPGTIGPQPKSTKMSSSVNSRQQQNSSDDSDPDIDRRPPRKNENSHFAATRRENYQNDSDPSPPRRRYQSDDDLSPPRRRDPSPPRIKCDESSPTKSKQKFNDDSSRTRHKQHQHDADISPPRRRDSSPPRKRRDDSSPRRRMRQSDEDSSPPRRKLDNSSPPRRKHNSNDNSNSLKQRDISSLHKRRSRDDDNDDKVNPPRRQDKSSPSHRRNDRHSAQERSQSPVQHRQPKEETSSSSKHDRLKQESFLSAPSQPAKSERRRLAEHKEQLAERYQKWGRGLAQVRQAEDSVNDYLELAAKPLARYRDDTDLDAMLKQREREDDPMLKYLSNKTSDTGDRTNNSNSAPAKPRYRGPDPQKNRFDIWPGHRWDGVDRSNGYEKKLFESIANRHAKSQEAYLWSVEDM</sequence>
<evidence type="ECO:0000259" key="14">
    <source>
        <dbReference type="Pfam" id="PF22919"/>
    </source>
</evidence>
<dbReference type="Gene3D" id="2.40.30.20">
    <property type="match status" value="1"/>
</dbReference>
<dbReference type="CDD" id="cd18111">
    <property type="entry name" value="ATP-synt_V_A-type_alpha_C"/>
    <property type="match status" value="1"/>
</dbReference>
<evidence type="ECO:0000256" key="7">
    <source>
        <dbReference type="ARBA" id="ARBA00022967"/>
    </source>
</evidence>
<evidence type="ECO:0000256" key="2">
    <source>
        <dbReference type="ARBA" id="ARBA00012473"/>
    </source>
</evidence>
<feature type="compositionally biased region" description="Basic and acidic residues" evidence="10">
    <location>
        <begin position="825"/>
        <end position="869"/>
    </location>
</feature>
<dbReference type="Proteomes" id="UP000663842">
    <property type="component" value="Unassembled WGS sequence"/>
</dbReference>
<dbReference type="GO" id="GO:0016887">
    <property type="term" value="F:ATP hydrolysis activity"/>
    <property type="evidence" value="ECO:0007669"/>
    <property type="project" value="InterPro"/>
</dbReference>
<comment type="catalytic activity">
    <reaction evidence="9">
        <text>ATP + H2O + 4 H(+)(in) = ADP + phosphate + 5 H(+)(out)</text>
        <dbReference type="Rhea" id="RHEA:57720"/>
        <dbReference type="ChEBI" id="CHEBI:15377"/>
        <dbReference type="ChEBI" id="CHEBI:15378"/>
        <dbReference type="ChEBI" id="CHEBI:30616"/>
        <dbReference type="ChEBI" id="CHEBI:43474"/>
        <dbReference type="ChEBI" id="CHEBI:456216"/>
        <dbReference type="EC" id="7.1.2.2"/>
    </reaction>
</comment>
<dbReference type="EMBL" id="CAJOBF010000110">
    <property type="protein sequence ID" value="CAF3749401.1"/>
    <property type="molecule type" value="Genomic_DNA"/>
</dbReference>
<dbReference type="Gene3D" id="3.40.50.300">
    <property type="entry name" value="P-loop containing nucleotide triphosphate hydrolases"/>
    <property type="match status" value="1"/>
</dbReference>
<name>A0A818Y8W2_9BILA</name>
<feature type="domain" description="ATPase F1/V1/A1 complex alpha/beta subunit N-terminal" evidence="12">
    <location>
        <begin position="23"/>
        <end position="84"/>
    </location>
</feature>
<dbReference type="InterPro" id="IPR024034">
    <property type="entry name" value="ATPase_F1/V1_b/a_C"/>
</dbReference>
<accession>A0A818Y8W2</accession>
<feature type="compositionally biased region" description="Basic and acidic residues" evidence="10">
    <location>
        <begin position="786"/>
        <end position="804"/>
    </location>
</feature>
<feature type="compositionally biased region" description="Basic and acidic residues" evidence="10">
    <location>
        <begin position="942"/>
        <end position="958"/>
    </location>
</feature>
<dbReference type="SUPFAM" id="SSF47917">
    <property type="entry name" value="C-terminal domain of alpha and beta subunits of F1 ATP synthase"/>
    <property type="match status" value="1"/>
</dbReference>
<feature type="compositionally biased region" description="Polar residues" evidence="10">
    <location>
        <begin position="1043"/>
        <end position="1059"/>
    </location>
</feature>
<keyword evidence="5" id="KW-0375">Hydrogen ion transport</keyword>
<feature type="domain" description="ATPase F1/V1/A1 complex alpha/beta subunit nucleotide-binding" evidence="11">
    <location>
        <begin position="231"/>
        <end position="456"/>
    </location>
</feature>
<evidence type="ECO:0000259" key="13">
    <source>
        <dbReference type="Pfam" id="PF16886"/>
    </source>
</evidence>
<keyword evidence="4" id="KW-0547">Nucleotide-binding</keyword>
<feature type="compositionally biased region" description="Basic and acidic residues" evidence="10">
    <location>
        <begin position="907"/>
        <end position="919"/>
    </location>
</feature>
<dbReference type="GO" id="GO:0046034">
    <property type="term" value="P:ATP metabolic process"/>
    <property type="evidence" value="ECO:0007669"/>
    <property type="project" value="InterPro"/>
</dbReference>
<dbReference type="Pfam" id="PF02874">
    <property type="entry name" value="ATP-synt_ab_N"/>
    <property type="match status" value="1"/>
</dbReference>
<evidence type="ECO:0000256" key="10">
    <source>
        <dbReference type="SAM" id="MobiDB-lite"/>
    </source>
</evidence>
<dbReference type="InterPro" id="IPR020003">
    <property type="entry name" value="ATPase_a/bsu_AS"/>
</dbReference>
<dbReference type="SUPFAM" id="SSF50615">
    <property type="entry name" value="N-terminal domain of alpha and beta subunits of F1 ATP synthase"/>
    <property type="match status" value="1"/>
</dbReference>
<dbReference type="InterPro" id="IPR018609">
    <property type="entry name" value="Bud13"/>
</dbReference>
<dbReference type="Pfam" id="PF09736">
    <property type="entry name" value="Bud13"/>
    <property type="match status" value="1"/>
</dbReference>
<dbReference type="FunFam" id="2.40.30.20:FF:000002">
    <property type="entry name" value="V-type proton ATPase catalytic subunit A"/>
    <property type="match status" value="1"/>
</dbReference>
<dbReference type="InterPro" id="IPR027417">
    <property type="entry name" value="P-loop_NTPase"/>
</dbReference>
<keyword evidence="3" id="KW-0813">Transport</keyword>
<dbReference type="Pfam" id="PF00006">
    <property type="entry name" value="ATP-synt_ab"/>
    <property type="match status" value="1"/>
</dbReference>
<dbReference type="HAMAP" id="MF_00309">
    <property type="entry name" value="ATP_synth_A_arch"/>
    <property type="match status" value="1"/>
</dbReference>
<keyword evidence="7" id="KW-1278">Translocase</keyword>
<feature type="domain" description="ATPsynthase alpha/beta subunit barrel-sandwich" evidence="13">
    <location>
        <begin position="125"/>
        <end position="213"/>
    </location>
</feature>
<dbReference type="Pfam" id="PF22919">
    <property type="entry name" value="ATP-synt_VA_C"/>
    <property type="match status" value="1"/>
</dbReference>
<evidence type="ECO:0000256" key="9">
    <source>
        <dbReference type="ARBA" id="ARBA00048383"/>
    </source>
</evidence>
<dbReference type="InterPro" id="IPR036121">
    <property type="entry name" value="ATPase_F1/V1/A1_a/bsu_N_sf"/>
</dbReference>
<feature type="compositionally biased region" description="Basic and acidic residues" evidence="10">
    <location>
        <begin position="744"/>
        <end position="766"/>
    </location>
</feature>
<dbReference type="NCBIfam" id="TIGR01042">
    <property type="entry name" value="V-ATPase_V1_A"/>
    <property type="match status" value="1"/>
</dbReference>
<feature type="region of interest" description="Disordered" evidence="10">
    <location>
        <begin position="707"/>
        <end position="981"/>
    </location>
</feature>
<feature type="compositionally biased region" description="Basic and acidic residues" evidence="10">
    <location>
        <begin position="1066"/>
        <end position="1080"/>
    </location>
</feature>
<organism evidence="15 16">
    <name type="scientific">Rotaria magnacalcarata</name>
    <dbReference type="NCBI Taxonomy" id="392030"/>
    <lineage>
        <taxon>Eukaryota</taxon>
        <taxon>Metazoa</taxon>
        <taxon>Spiralia</taxon>
        <taxon>Gnathifera</taxon>
        <taxon>Rotifera</taxon>
        <taxon>Eurotatoria</taxon>
        <taxon>Bdelloidea</taxon>
        <taxon>Philodinida</taxon>
        <taxon>Philodinidae</taxon>
        <taxon>Rotaria</taxon>
    </lineage>
</organism>
<feature type="region of interest" description="Disordered" evidence="10">
    <location>
        <begin position="1015"/>
        <end position="1080"/>
    </location>
</feature>
<evidence type="ECO:0000256" key="8">
    <source>
        <dbReference type="ARBA" id="ARBA00023065"/>
    </source>
</evidence>
<evidence type="ECO:0000259" key="12">
    <source>
        <dbReference type="Pfam" id="PF02874"/>
    </source>
</evidence>
<feature type="compositionally biased region" description="Basic residues" evidence="10">
    <location>
        <begin position="626"/>
        <end position="637"/>
    </location>
</feature>
<dbReference type="InterPro" id="IPR000194">
    <property type="entry name" value="ATPase_F1/V1/A1_a/bsu_nucl-bd"/>
</dbReference>
<dbReference type="PANTHER" id="PTHR43607">
    <property type="entry name" value="V-TYPE PROTON ATPASE CATALYTIC SUBUNIT A"/>
    <property type="match status" value="1"/>
</dbReference>
<feature type="compositionally biased region" description="Basic and acidic residues" evidence="10">
    <location>
        <begin position="1017"/>
        <end position="1038"/>
    </location>
</feature>
<proteinExistence type="inferred from homology"/>
<keyword evidence="6" id="KW-0067">ATP-binding</keyword>
<dbReference type="Gene3D" id="2.40.50.100">
    <property type="match status" value="1"/>
</dbReference>
<dbReference type="NCBIfam" id="NF003220">
    <property type="entry name" value="PRK04192.1"/>
    <property type="match status" value="1"/>
</dbReference>
<evidence type="ECO:0000256" key="5">
    <source>
        <dbReference type="ARBA" id="ARBA00022781"/>
    </source>
</evidence>
<dbReference type="InterPro" id="IPR031686">
    <property type="entry name" value="ATP-synth_a_Xtn"/>
</dbReference>
<dbReference type="GO" id="GO:0046961">
    <property type="term" value="F:proton-transporting ATPase activity, rotational mechanism"/>
    <property type="evidence" value="ECO:0007669"/>
    <property type="project" value="InterPro"/>
</dbReference>
<dbReference type="CDD" id="cd01134">
    <property type="entry name" value="V_A-ATPase_A"/>
    <property type="match status" value="1"/>
</dbReference>
<dbReference type="CDD" id="cd18119">
    <property type="entry name" value="ATP-synt_V_A-type_alpha_N"/>
    <property type="match status" value="1"/>
</dbReference>
<dbReference type="InterPro" id="IPR004100">
    <property type="entry name" value="ATPase_F1/V1/A1_a/bsu_N"/>
</dbReference>
<feature type="compositionally biased region" description="Polar residues" evidence="10">
    <location>
        <begin position="960"/>
        <end position="969"/>
    </location>
</feature>
<evidence type="ECO:0000313" key="15">
    <source>
        <dbReference type="EMBL" id="CAF3749401.1"/>
    </source>
</evidence>
<dbReference type="PANTHER" id="PTHR43607:SF1">
    <property type="entry name" value="H(+)-TRANSPORTING TWO-SECTOR ATPASE"/>
    <property type="match status" value="1"/>
</dbReference>
<evidence type="ECO:0000256" key="4">
    <source>
        <dbReference type="ARBA" id="ARBA00022741"/>
    </source>
</evidence>
<evidence type="ECO:0000313" key="16">
    <source>
        <dbReference type="Proteomes" id="UP000663842"/>
    </source>
</evidence>
<dbReference type="Pfam" id="PF16886">
    <property type="entry name" value="ATP-synt_ab_Xtn"/>
    <property type="match status" value="1"/>
</dbReference>
<dbReference type="PROSITE" id="PS00152">
    <property type="entry name" value="ATPASE_ALPHA_BETA"/>
    <property type="match status" value="1"/>
</dbReference>